<comment type="caution">
    <text evidence="2">The sequence shown here is derived from an EMBL/GenBank/DDBJ whole genome shotgun (WGS) entry which is preliminary data.</text>
</comment>
<keyword evidence="3" id="KW-1185">Reference proteome</keyword>
<name>A0A151NH03_ALLMI</name>
<evidence type="ECO:0000256" key="1">
    <source>
        <dbReference type="SAM" id="Coils"/>
    </source>
</evidence>
<dbReference type="EMBL" id="AKHW03003018">
    <property type="protein sequence ID" value="KYO36068.1"/>
    <property type="molecule type" value="Genomic_DNA"/>
</dbReference>
<gene>
    <name evidence="2" type="primary">A4GNT</name>
    <name evidence="2" type="ORF">Y1Q_0013113</name>
</gene>
<evidence type="ECO:0000313" key="2">
    <source>
        <dbReference type="EMBL" id="KYO36068.1"/>
    </source>
</evidence>
<proteinExistence type="predicted"/>
<dbReference type="Proteomes" id="UP000050525">
    <property type="component" value="Unassembled WGS sequence"/>
</dbReference>
<protein>
    <submittedName>
        <fullName evidence="2">Alpha-1,4-N-acetylglucosaminyltransferase</fullName>
    </submittedName>
</protein>
<feature type="coiled-coil region" evidence="1">
    <location>
        <begin position="8"/>
        <end position="147"/>
    </location>
</feature>
<sequence length="218" mass="25514">MEVELSRIKQAETMKIHLEAELQTAQKTLEEEHVLELEMDLYLRKLEKDNEDFNLRILMLSEESSALMASRKASQNSHRQLQLQIRKLERKLQERILDSTAEDEVFIKMQHQAQELEESIKEYEAVIQVLQNKEKTLQDQLFAAEEEKARNLTLPGNVLNINPKSLLFEIANAEMDESQVDFSSFVKLSNQFKHAHRKALSVYNIVELEMMVSLLRMN</sequence>
<dbReference type="GO" id="GO:0016757">
    <property type="term" value="F:glycosyltransferase activity"/>
    <property type="evidence" value="ECO:0007669"/>
    <property type="project" value="UniProtKB-KW"/>
</dbReference>
<dbReference type="AlphaFoldDB" id="A0A151NH03"/>
<keyword evidence="1" id="KW-0175">Coiled coil</keyword>
<organism evidence="2 3">
    <name type="scientific">Alligator mississippiensis</name>
    <name type="common">American alligator</name>
    <dbReference type="NCBI Taxonomy" id="8496"/>
    <lineage>
        <taxon>Eukaryota</taxon>
        <taxon>Metazoa</taxon>
        <taxon>Chordata</taxon>
        <taxon>Craniata</taxon>
        <taxon>Vertebrata</taxon>
        <taxon>Euteleostomi</taxon>
        <taxon>Archelosauria</taxon>
        <taxon>Archosauria</taxon>
        <taxon>Crocodylia</taxon>
        <taxon>Alligatoridae</taxon>
        <taxon>Alligatorinae</taxon>
        <taxon>Alligator</taxon>
    </lineage>
</organism>
<accession>A0A151NH03</accession>
<reference evidence="2 3" key="1">
    <citation type="journal article" date="2012" name="Genome Biol.">
        <title>Sequencing three crocodilian genomes to illuminate the evolution of archosaurs and amniotes.</title>
        <authorList>
            <person name="St John J.A."/>
            <person name="Braun E.L."/>
            <person name="Isberg S.R."/>
            <person name="Miles L.G."/>
            <person name="Chong A.Y."/>
            <person name="Gongora J."/>
            <person name="Dalzell P."/>
            <person name="Moran C."/>
            <person name="Bed'hom B."/>
            <person name="Abzhanov A."/>
            <person name="Burgess S.C."/>
            <person name="Cooksey A.M."/>
            <person name="Castoe T.A."/>
            <person name="Crawford N.G."/>
            <person name="Densmore L.D."/>
            <person name="Drew J.C."/>
            <person name="Edwards S.V."/>
            <person name="Faircloth B.C."/>
            <person name="Fujita M.K."/>
            <person name="Greenwold M.J."/>
            <person name="Hoffmann F.G."/>
            <person name="Howard J.M."/>
            <person name="Iguchi T."/>
            <person name="Janes D.E."/>
            <person name="Khan S.Y."/>
            <person name="Kohno S."/>
            <person name="de Koning A.J."/>
            <person name="Lance S.L."/>
            <person name="McCarthy F.M."/>
            <person name="McCormack J.E."/>
            <person name="Merchant M.E."/>
            <person name="Peterson D.G."/>
            <person name="Pollock D.D."/>
            <person name="Pourmand N."/>
            <person name="Raney B.J."/>
            <person name="Roessler K.A."/>
            <person name="Sanford J.R."/>
            <person name="Sawyer R.H."/>
            <person name="Schmidt C.J."/>
            <person name="Triplett E.W."/>
            <person name="Tuberville T.D."/>
            <person name="Venegas-Anaya M."/>
            <person name="Howard J.T."/>
            <person name="Jarvis E.D."/>
            <person name="Guillette L.J.Jr."/>
            <person name="Glenn T.C."/>
            <person name="Green R.E."/>
            <person name="Ray D.A."/>
        </authorList>
    </citation>
    <scope>NUCLEOTIDE SEQUENCE [LARGE SCALE GENOMIC DNA]</scope>
    <source>
        <strain evidence="2">KSC_2009_1</strain>
    </source>
</reference>
<evidence type="ECO:0000313" key="3">
    <source>
        <dbReference type="Proteomes" id="UP000050525"/>
    </source>
</evidence>